<gene>
    <name evidence="1" type="ORF">KFL_000940040</name>
</gene>
<protein>
    <submittedName>
        <fullName evidence="1">Uncharacterized protein</fullName>
    </submittedName>
</protein>
<dbReference type="AlphaFoldDB" id="A0A1Y1HTE5"/>
<evidence type="ECO:0000313" key="2">
    <source>
        <dbReference type="Proteomes" id="UP000054558"/>
    </source>
</evidence>
<dbReference type="EMBL" id="DF237043">
    <property type="protein sequence ID" value="GAQ81894.1"/>
    <property type="molecule type" value="Genomic_DNA"/>
</dbReference>
<sequence length="168" mass="19583">MARNHRARLNHRALHSLPVNSGVKPGAYPQPRFWTYLTVEDRSRLDLQSFFQGKSYAARIVQDKYGYTLMMGELSWVLMTRPTKEECVMRIRHYLPDLLRQHFEHGSVPPVPSLSYDECRSRPYSDDESEFRIVEDIWIMVDFSLPGEEEAMKDFRAPSSNQSRVAGT</sequence>
<evidence type="ECO:0000313" key="1">
    <source>
        <dbReference type="EMBL" id="GAQ81894.1"/>
    </source>
</evidence>
<keyword evidence="2" id="KW-1185">Reference proteome</keyword>
<dbReference type="Proteomes" id="UP000054558">
    <property type="component" value="Unassembled WGS sequence"/>
</dbReference>
<name>A0A1Y1HTE5_KLENI</name>
<organism evidence="1 2">
    <name type="scientific">Klebsormidium nitens</name>
    <name type="common">Green alga</name>
    <name type="synonym">Ulothrix nitens</name>
    <dbReference type="NCBI Taxonomy" id="105231"/>
    <lineage>
        <taxon>Eukaryota</taxon>
        <taxon>Viridiplantae</taxon>
        <taxon>Streptophyta</taxon>
        <taxon>Klebsormidiophyceae</taxon>
        <taxon>Klebsormidiales</taxon>
        <taxon>Klebsormidiaceae</taxon>
        <taxon>Klebsormidium</taxon>
    </lineage>
</organism>
<reference evidence="1 2" key="1">
    <citation type="journal article" date="2014" name="Nat. Commun.">
        <title>Klebsormidium flaccidum genome reveals primary factors for plant terrestrial adaptation.</title>
        <authorList>
            <person name="Hori K."/>
            <person name="Maruyama F."/>
            <person name="Fujisawa T."/>
            <person name="Togashi T."/>
            <person name="Yamamoto N."/>
            <person name="Seo M."/>
            <person name="Sato S."/>
            <person name="Yamada T."/>
            <person name="Mori H."/>
            <person name="Tajima N."/>
            <person name="Moriyama T."/>
            <person name="Ikeuchi M."/>
            <person name="Watanabe M."/>
            <person name="Wada H."/>
            <person name="Kobayashi K."/>
            <person name="Saito M."/>
            <person name="Masuda T."/>
            <person name="Sasaki-Sekimoto Y."/>
            <person name="Mashiguchi K."/>
            <person name="Awai K."/>
            <person name="Shimojima M."/>
            <person name="Masuda S."/>
            <person name="Iwai M."/>
            <person name="Nobusawa T."/>
            <person name="Narise T."/>
            <person name="Kondo S."/>
            <person name="Saito H."/>
            <person name="Sato R."/>
            <person name="Murakawa M."/>
            <person name="Ihara Y."/>
            <person name="Oshima-Yamada Y."/>
            <person name="Ohtaka K."/>
            <person name="Satoh M."/>
            <person name="Sonobe K."/>
            <person name="Ishii M."/>
            <person name="Ohtani R."/>
            <person name="Kanamori-Sato M."/>
            <person name="Honoki R."/>
            <person name="Miyazaki D."/>
            <person name="Mochizuki H."/>
            <person name="Umetsu J."/>
            <person name="Higashi K."/>
            <person name="Shibata D."/>
            <person name="Kamiya Y."/>
            <person name="Sato N."/>
            <person name="Nakamura Y."/>
            <person name="Tabata S."/>
            <person name="Ida S."/>
            <person name="Kurokawa K."/>
            <person name="Ohta H."/>
        </authorList>
    </citation>
    <scope>NUCLEOTIDE SEQUENCE [LARGE SCALE GENOMIC DNA]</scope>
    <source>
        <strain evidence="1 2">NIES-2285</strain>
    </source>
</reference>
<accession>A0A1Y1HTE5</accession>
<proteinExistence type="predicted"/>